<dbReference type="EMBL" id="GBBL01000512">
    <property type="protein sequence ID" value="JAC26808.1"/>
    <property type="molecule type" value="mRNA"/>
</dbReference>
<name>A0A023G185_AMBPA</name>
<feature type="chain" id="PRO_5001517919" evidence="1">
    <location>
        <begin position="24"/>
        <end position="215"/>
    </location>
</feature>
<reference evidence="2" key="1">
    <citation type="submission" date="2014-03" db="EMBL/GenBank/DDBJ databases">
        <title>The sialotranscriptome of Amblyomma triste, Amblyomma parvum and Amblyomma cajennense ticks, uncovered by 454-based RNA-seq.</title>
        <authorList>
            <person name="Garcia G.R."/>
            <person name="Gardinassi L.G."/>
            <person name="Ribeiro J.M."/>
            <person name="Anatrielo E."/>
            <person name="Ferreira B.R."/>
            <person name="Moreira H.N."/>
            <person name="Mafra C."/>
            <person name="Olegario M.M."/>
            <person name="Szabo P.J."/>
            <person name="Miranda-Santos I.K."/>
            <person name="Maruyama S.R."/>
        </authorList>
    </citation>
    <scope>NUCLEOTIDE SEQUENCE</scope>
    <source>
        <strain evidence="2">Araguapaz</strain>
        <tissue evidence="2">Salivary glands</tissue>
    </source>
</reference>
<sequence length="215" mass="24947">MRYLYRTAAVIVAILPLIREVEPFGEPRIYEYVNYLQYQDIAKAFNTSDFFWLYRFNYEVENIAKKSCVYIQISRRYQGGIDFEKGFIENNTSDTVDYSGKFYATHIIGMDDRIVEERNISNALLTTTNAEGVAKSANYSLLFSDYRDCLILLVLDNRIYDGYGCAALLTDSAARKGMNHTKPRNTWTKCENMFFNACAKHKENKKILFNNTCHS</sequence>
<feature type="signal peptide" evidence="1">
    <location>
        <begin position="1"/>
        <end position="23"/>
    </location>
</feature>
<accession>A0A023G185</accession>
<dbReference type="Gene3D" id="2.40.128.20">
    <property type="match status" value="1"/>
</dbReference>
<evidence type="ECO:0000313" key="2">
    <source>
        <dbReference type="EMBL" id="JAC26808.1"/>
    </source>
</evidence>
<evidence type="ECO:0000256" key="1">
    <source>
        <dbReference type="SAM" id="SignalP"/>
    </source>
</evidence>
<dbReference type="InterPro" id="IPR012674">
    <property type="entry name" value="Calycin"/>
</dbReference>
<organism evidence="2">
    <name type="scientific">Amblyomma parvum</name>
    <name type="common">South American tick</name>
    <dbReference type="NCBI Taxonomy" id="251391"/>
    <lineage>
        <taxon>Eukaryota</taxon>
        <taxon>Metazoa</taxon>
        <taxon>Ecdysozoa</taxon>
        <taxon>Arthropoda</taxon>
        <taxon>Chelicerata</taxon>
        <taxon>Arachnida</taxon>
        <taxon>Acari</taxon>
        <taxon>Parasitiformes</taxon>
        <taxon>Ixodida</taxon>
        <taxon>Ixodoidea</taxon>
        <taxon>Ixodidae</taxon>
        <taxon>Amblyomminae</taxon>
        <taxon>Amblyomma</taxon>
    </lineage>
</organism>
<dbReference type="InterPro" id="IPR002970">
    <property type="entry name" value="Tick_his-bd"/>
</dbReference>
<dbReference type="Pfam" id="PF02098">
    <property type="entry name" value="His_binding"/>
    <property type="match status" value="1"/>
</dbReference>
<dbReference type="AlphaFoldDB" id="A0A023G185"/>
<dbReference type="GO" id="GO:0030682">
    <property type="term" value="P:symbiont-mediated perturbation of host defenses"/>
    <property type="evidence" value="ECO:0007669"/>
    <property type="project" value="InterPro"/>
</dbReference>
<dbReference type="GO" id="GO:0043176">
    <property type="term" value="F:amine binding"/>
    <property type="evidence" value="ECO:0007669"/>
    <property type="project" value="InterPro"/>
</dbReference>
<keyword evidence="1" id="KW-0732">Signal</keyword>
<proteinExistence type="evidence at transcript level"/>
<dbReference type="SUPFAM" id="SSF50814">
    <property type="entry name" value="Lipocalins"/>
    <property type="match status" value="1"/>
</dbReference>
<protein>
    <submittedName>
        <fullName evidence="2">Putative lipocalin-2 1</fullName>
    </submittedName>
</protein>